<dbReference type="EMBL" id="KI894019">
    <property type="protein sequence ID" value="OCF28267.1"/>
    <property type="molecule type" value="Genomic_DNA"/>
</dbReference>
<reference evidence="3" key="2">
    <citation type="submission" date="2013-07" db="EMBL/GenBank/DDBJ databases">
        <authorList>
            <consortium name="The Broad Institute Genome Sequencing Platform"/>
            <person name="Cuomo C."/>
            <person name="Litvintseva A."/>
            <person name="Chen Y."/>
            <person name="Heitman J."/>
            <person name="Sun S."/>
            <person name="Springer D."/>
            <person name="Dromer F."/>
            <person name="Young S.K."/>
            <person name="Zeng Q."/>
            <person name="Gargeya S."/>
            <person name="Fitzgerald M."/>
            <person name="Abouelleil A."/>
            <person name="Alvarado L."/>
            <person name="Berlin A.M."/>
            <person name="Chapman S.B."/>
            <person name="Dewar J."/>
            <person name="Goldberg J."/>
            <person name="Griggs A."/>
            <person name="Gujja S."/>
            <person name="Hansen M."/>
            <person name="Howarth C."/>
            <person name="Imamovic A."/>
            <person name="Larimer J."/>
            <person name="McCowan C."/>
            <person name="Murphy C."/>
            <person name="Pearson M."/>
            <person name="Priest M."/>
            <person name="Roberts A."/>
            <person name="Saif S."/>
            <person name="Shea T."/>
            <person name="Sykes S."/>
            <person name="Wortman J."/>
            <person name="Nusbaum C."/>
            <person name="Birren B."/>
        </authorList>
    </citation>
    <scope>NUCLEOTIDE SEQUENCE</scope>
    <source>
        <strain evidence="3">CBS 10118</strain>
    </source>
</reference>
<evidence type="ECO:0000313" key="3">
    <source>
        <dbReference type="EMBL" id="WVW82408.1"/>
    </source>
</evidence>
<gene>
    <name evidence="2" type="ORF">I302_03120</name>
    <name evidence="3" type="ORF">I302_104415</name>
</gene>
<dbReference type="RefSeq" id="XP_019049337.1">
    <property type="nucleotide sequence ID" value="XM_019189775.1"/>
</dbReference>
<evidence type="ECO:0000313" key="2">
    <source>
        <dbReference type="EMBL" id="OCF28267.1"/>
    </source>
</evidence>
<dbReference type="AlphaFoldDB" id="A0A1B9GB76"/>
<dbReference type="EMBL" id="CP144542">
    <property type="protein sequence ID" value="WVW82408.1"/>
    <property type="molecule type" value="Genomic_DNA"/>
</dbReference>
<reference evidence="2" key="1">
    <citation type="submission" date="2013-07" db="EMBL/GenBank/DDBJ databases">
        <title>The Genome Sequence of Cryptococcus bestiolae CBS10118.</title>
        <authorList>
            <consortium name="The Broad Institute Genome Sequencing Platform"/>
            <person name="Cuomo C."/>
            <person name="Litvintseva A."/>
            <person name="Chen Y."/>
            <person name="Heitman J."/>
            <person name="Sun S."/>
            <person name="Springer D."/>
            <person name="Dromer F."/>
            <person name="Young S.K."/>
            <person name="Zeng Q."/>
            <person name="Gargeya S."/>
            <person name="Fitzgerald M."/>
            <person name="Abouelleil A."/>
            <person name="Alvarado L."/>
            <person name="Berlin A.M."/>
            <person name="Chapman S.B."/>
            <person name="Dewar J."/>
            <person name="Goldberg J."/>
            <person name="Griggs A."/>
            <person name="Gujja S."/>
            <person name="Hansen M."/>
            <person name="Howarth C."/>
            <person name="Imamovic A."/>
            <person name="Larimer J."/>
            <person name="McCowan C."/>
            <person name="Murphy C."/>
            <person name="Pearson M."/>
            <person name="Priest M."/>
            <person name="Roberts A."/>
            <person name="Saif S."/>
            <person name="Shea T."/>
            <person name="Sykes S."/>
            <person name="Wortman J."/>
            <person name="Nusbaum C."/>
            <person name="Birren B."/>
        </authorList>
    </citation>
    <scope>NUCLEOTIDE SEQUENCE [LARGE SCALE GENOMIC DNA]</scope>
    <source>
        <strain evidence="2">CBS 10118</strain>
    </source>
</reference>
<name>A0A1B9GB76_9TREE</name>
<keyword evidence="4" id="KW-1185">Reference proteome</keyword>
<reference evidence="2" key="3">
    <citation type="submission" date="2014-01" db="EMBL/GenBank/DDBJ databases">
        <title>Evolution of pathogenesis and genome organization in the Tremellales.</title>
        <authorList>
            <person name="Cuomo C."/>
            <person name="Litvintseva A."/>
            <person name="Heitman J."/>
            <person name="Chen Y."/>
            <person name="Sun S."/>
            <person name="Springer D."/>
            <person name="Dromer F."/>
            <person name="Young S."/>
            <person name="Zeng Q."/>
            <person name="Chapman S."/>
            <person name="Gujja S."/>
            <person name="Saif S."/>
            <person name="Birren B."/>
        </authorList>
    </citation>
    <scope>NUCLEOTIDE SEQUENCE</scope>
    <source>
        <strain evidence="2">CBS 10118</strain>
    </source>
</reference>
<accession>A0A1B9GB76</accession>
<reference evidence="3" key="4">
    <citation type="submission" date="2024-02" db="EMBL/GenBank/DDBJ databases">
        <title>Comparative genomics of Cryptococcus and Kwoniella reveals pathogenesis evolution and contrasting modes of karyotype evolution via chromosome fusion or intercentromeric recombination.</title>
        <authorList>
            <person name="Coelho M.A."/>
            <person name="David-Palma M."/>
            <person name="Shea T."/>
            <person name="Bowers K."/>
            <person name="McGinley-Smith S."/>
            <person name="Mohammad A.W."/>
            <person name="Gnirke A."/>
            <person name="Yurkov A.M."/>
            <person name="Nowrousian M."/>
            <person name="Sun S."/>
            <person name="Cuomo C.A."/>
            <person name="Heitman J."/>
        </authorList>
    </citation>
    <scope>NUCLEOTIDE SEQUENCE</scope>
    <source>
        <strain evidence="3">CBS 10118</strain>
    </source>
</reference>
<dbReference type="KEGG" id="kbi:30207519"/>
<dbReference type="VEuPathDB" id="FungiDB:I302_03120"/>
<evidence type="ECO:0000256" key="1">
    <source>
        <dbReference type="SAM" id="MobiDB-lite"/>
    </source>
</evidence>
<organism evidence="2">
    <name type="scientific">Kwoniella bestiolae CBS 10118</name>
    <dbReference type="NCBI Taxonomy" id="1296100"/>
    <lineage>
        <taxon>Eukaryota</taxon>
        <taxon>Fungi</taxon>
        <taxon>Dikarya</taxon>
        <taxon>Basidiomycota</taxon>
        <taxon>Agaricomycotina</taxon>
        <taxon>Tremellomycetes</taxon>
        <taxon>Tremellales</taxon>
        <taxon>Cryptococcaceae</taxon>
        <taxon>Kwoniella</taxon>
    </lineage>
</organism>
<evidence type="ECO:0000313" key="4">
    <source>
        <dbReference type="Proteomes" id="UP000092730"/>
    </source>
</evidence>
<dbReference type="GeneID" id="30207519"/>
<dbReference type="Proteomes" id="UP000092730">
    <property type="component" value="Chromosome 2"/>
</dbReference>
<protein>
    <submittedName>
        <fullName evidence="2">Uncharacterized protein</fullName>
    </submittedName>
</protein>
<proteinExistence type="predicted"/>
<sequence>MSDSANPPSQSPVLYLRPFTKTCQTKSGEYTVAGTRYGIEQPLDGDVSRRPLMYKEWENSIKEAFRGGLDLSTRARRTYMEDDTRPDSSINSDLRKRIEDCWKADSGNEQPTNEIGKFRPYNEDPKNLVRYPQFFPRFGFDQLKGFIDVSEKAERKMREAIDEEKLMDIANCIVNSTKFTPVETAAFLARPALVEALQRFDKDTIPRYPWQYSMDLQPSGSSEEKDKFHVTVAITNGSAPSAFTPGPEGHDPSSPSSENERDIMTEANGETLLRHVNLGMETVCDIFSQKDETLGKPLSNEQKLERMSEALCQVMRRISSKEGMIDGHCGERHFDSETQGMTLRLPNRHNKELIRSTEEMERSMKNGDYLVSRSFVLEPSGARYDSPSCYDMWIRAQDYRQKIDDEVSNEEAKDAAHVTLARDPDFDDATIQNFMIQDVTAECEGDEGEKEDGINCQMCFFL</sequence>
<feature type="region of interest" description="Disordered" evidence="1">
    <location>
        <begin position="237"/>
        <end position="260"/>
    </location>
</feature>